<dbReference type="Proteomes" id="UP001597214">
    <property type="component" value="Unassembled WGS sequence"/>
</dbReference>
<evidence type="ECO:0000313" key="2">
    <source>
        <dbReference type="Proteomes" id="UP001597214"/>
    </source>
</evidence>
<gene>
    <name evidence="1" type="ORF">ACFSCX_24650</name>
</gene>
<name>A0ABW4LZL0_9BACI</name>
<keyword evidence="2" id="KW-1185">Reference proteome</keyword>
<reference evidence="2" key="1">
    <citation type="journal article" date="2019" name="Int. J. Syst. Evol. Microbiol.">
        <title>The Global Catalogue of Microorganisms (GCM) 10K type strain sequencing project: providing services to taxonomists for standard genome sequencing and annotation.</title>
        <authorList>
            <consortium name="The Broad Institute Genomics Platform"/>
            <consortium name="The Broad Institute Genome Sequencing Center for Infectious Disease"/>
            <person name="Wu L."/>
            <person name="Ma J."/>
        </authorList>
    </citation>
    <scope>NUCLEOTIDE SEQUENCE [LARGE SCALE GENOMIC DNA]</scope>
    <source>
        <strain evidence="2">CCUG 49339</strain>
    </source>
</reference>
<comment type="caution">
    <text evidence="1">The sequence shown here is derived from an EMBL/GenBank/DDBJ whole genome shotgun (WGS) entry which is preliminary data.</text>
</comment>
<dbReference type="RefSeq" id="WP_377930916.1">
    <property type="nucleotide sequence ID" value="NZ_JBHUEM010000055.1"/>
</dbReference>
<organism evidence="1 2">
    <name type="scientific">Bacillus salitolerans</name>
    <dbReference type="NCBI Taxonomy" id="1437434"/>
    <lineage>
        <taxon>Bacteria</taxon>
        <taxon>Bacillati</taxon>
        <taxon>Bacillota</taxon>
        <taxon>Bacilli</taxon>
        <taxon>Bacillales</taxon>
        <taxon>Bacillaceae</taxon>
        <taxon>Bacillus</taxon>
    </lineage>
</organism>
<dbReference type="EMBL" id="JBHUEM010000055">
    <property type="protein sequence ID" value="MFD1739678.1"/>
    <property type="molecule type" value="Genomic_DNA"/>
</dbReference>
<accession>A0ABW4LZL0</accession>
<protein>
    <submittedName>
        <fullName evidence="1">Uncharacterized protein</fullName>
    </submittedName>
</protein>
<proteinExistence type="predicted"/>
<evidence type="ECO:0000313" key="1">
    <source>
        <dbReference type="EMBL" id="MFD1739678.1"/>
    </source>
</evidence>
<sequence>MFEESSRLVADKTIQLEDYLLNIADTPKVAKNYQTLMIRYLLKVDDKLKRLAYNSTKVADNSEI</sequence>